<gene>
    <name evidence="1" type="ORF">EZS27_043870</name>
</gene>
<organism evidence="1">
    <name type="scientific">termite gut metagenome</name>
    <dbReference type="NCBI Taxonomy" id="433724"/>
    <lineage>
        <taxon>unclassified sequences</taxon>
        <taxon>metagenomes</taxon>
        <taxon>organismal metagenomes</taxon>
    </lineage>
</organism>
<feature type="non-terminal residue" evidence="1">
    <location>
        <position position="1"/>
    </location>
</feature>
<reference evidence="1" key="1">
    <citation type="submission" date="2019-03" db="EMBL/GenBank/DDBJ databases">
        <title>Single cell metagenomics reveals metabolic interactions within the superorganism composed of flagellate Streblomastix strix and complex community of Bacteroidetes bacteria on its surface.</title>
        <authorList>
            <person name="Treitli S.C."/>
            <person name="Kolisko M."/>
            <person name="Husnik F."/>
            <person name="Keeling P."/>
            <person name="Hampl V."/>
        </authorList>
    </citation>
    <scope>NUCLEOTIDE SEQUENCE</scope>
    <source>
        <strain evidence="1">STM</strain>
    </source>
</reference>
<dbReference type="AlphaFoldDB" id="A0A5J4P746"/>
<evidence type="ECO:0000313" key="1">
    <source>
        <dbReference type="EMBL" id="KAA6304483.1"/>
    </source>
</evidence>
<accession>A0A5J4P746</accession>
<comment type="caution">
    <text evidence="1">The sequence shown here is derived from an EMBL/GenBank/DDBJ whole genome shotgun (WGS) entry which is preliminary data.</text>
</comment>
<dbReference type="EMBL" id="SNRY01011478">
    <property type="protein sequence ID" value="KAA6304483.1"/>
    <property type="molecule type" value="Genomic_DNA"/>
</dbReference>
<name>A0A5J4P746_9ZZZZ</name>
<protein>
    <submittedName>
        <fullName evidence="1">Uncharacterized protein</fullName>
    </submittedName>
</protein>
<sequence length="74" mass="8781">LFTRTLLMLVISPTSLEVRPWDFNKITWQRLRKQWLLPVLNPNSKDRCCVGLNNGVLTRPVWDKEKTLYDINLL</sequence>
<proteinExistence type="predicted"/>